<dbReference type="InterPro" id="IPR011009">
    <property type="entry name" value="Kinase-like_dom_sf"/>
</dbReference>
<dbReference type="SUPFAM" id="SSF56112">
    <property type="entry name" value="Protein kinase-like (PK-like)"/>
    <property type="match status" value="1"/>
</dbReference>
<organism evidence="1 2">
    <name type="scientific">Rhodococcus zopfii</name>
    <dbReference type="NCBI Taxonomy" id="43772"/>
    <lineage>
        <taxon>Bacteria</taxon>
        <taxon>Bacillati</taxon>
        <taxon>Actinomycetota</taxon>
        <taxon>Actinomycetes</taxon>
        <taxon>Mycobacteriales</taxon>
        <taxon>Nocardiaceae</taxon>
        <taxon>Rhodococcus</taxon>
    </lineage>
</organism>
<gene>
    <name evidence="1" type="ORF">F8M49_29030</name>
</gene>
<dbReference type="Proteomes" id="UP001275440">
    <property type="component" value="Unassembled WGS sequence"/>
</dbReference>
<accession>A0ABU3WXG2</accession>
<name>A0ABU3WXG2_9NOCA</name>
<reference evidence="1 2" key="1">
    <citation type="submission" date="2019-10" db="EMBL/GenBank/DDBJ databases">
        <title>Draft Genome Assembly of Rhodococcus zopfii DSM44189.</title>
        <authorList>
            <person name="Sutton J.M."/>
            <person name="Akob D.M."/>
            <person name="Bushman T.J."/>
        </authorList>
    </citation>
    <scope>NUCLEOTIDE SEQUENCE [LARGE SCALE GENOMIC DNA]</scope>
    <source>
        <strain evidence="1 2">DSM 44189</strain>
    </source>
</reference>
<comment type="caution">
    <text evidence="1">The sequence shown here is derived from an EMBL/GenBank/DDBJ whole genome shotgun (WGS) entry which is preliminary data.</text>
</comment>
<evidence type="ECO:0000313" key="2">
    <source>
        <dbReference type="Proteomes" id="UP001275440"/>
    </source>
</evidence>
<evidence type="ECO:0000313" key="1">
    <source>
        <dbReference type="EMBL" id="MDV2478447.1"/>
    </source>
</evidence>
<keyword evidence="2" id="KW-1185">Reference proteome</keyword>
<sequence length="258" mass="27957">MRMDQDRRPPKEVSYREFSATKGQAMSTSLVPRSVEEVTPEWFTGVLLEAGVLGPGDSVTALQHKRIGNGLVGESIRFDLTYDSSDPNAAAPASVVCKFPSSDPTFRAAATGEHIYVRENAFYRDLASSLGIRSPKCLHLAEHDSTDDFVLVLEDLGPAEAGDQVIGCNLAQAEAAMDAAAGLHAPMWGNADLESATWNVRSAWVPRIARTYAELFSQYADAFSSRVSDDDLAIGPRIRPGDRAVVHQPAGALDRHSW</sequence>
<dbReference type="EMBL" id="WBMO01000005">
    <property type="protein sequence ID" value="MDV2478447.1"/>
    <property type="molecule type" value="Genomic_DNA"/>
</dbReference>
<protein>
    <recommendedName>
        <fullName evidence="3">Aminoglycoside phosphotransferase domain-containing protein</fullName>
    </recommendedName>
</protein>
<evidence type="ECO:0008006" key="3">
    <source>
        <dbReference type="Google" id="ProtNLM"/>
    </source>
</evidence>
<proteinExistence type="predicted"/>